<name>A0A852TPP1_9ACTN</name>
<evidence type="ECO:0000313" key="1">
    <source>
        <dbReference type="EMBL" id="NYE45451.1"/>
    </source>
</evidence>
<keyword evidence="2" id="KW-1185">Reference proteome</keyword>
<sequence>MALLTDTPRLARRPAAVDELILGSVASLAANIAVADPPLWSRAIHVWPSFALMGAFDGHVRPWSVSGRARPFGG</sequence>
<accession>A0A852TPP1</accession>
<organism evidence="1 2">
    <name type="scientific">Spinactinospora alkalitolerans</name>
    <dbReference type="NCBI Taxonomy" id="687207"/>
    <lineage>
        <taxon>Bacteria</taxon>
        <taxon>Bacillati</taxon>
        <taxon>Actinomycetota</taxon>
        <taxon>Actinomycetes</taxon>
        <taxon>Streptosporangiales</taxon>
        <taxon>Nocardiopsidaceae</taxon>
        <taxon>Spinactinospora</taxon>
    </lineage>
</organism>
<dbReference type="EMBL" id="JACCCC010000001">
    <property type="protein sequence ID" value="NYE45451.1"/>
    <property type="molecule type" value="Genomic_DNA"/>
</dbReference>
<gene>
    <name evidence="1" type="ORF">HDA32_000571</name>
</gene>
<comment type="caution">
    <text evidence="1">The sequence shown here is derived from an EMBL/GenBank/DDBJ whole genome shotgun (WGS) entry which is preliminary data.</text>
</comment>
<reference evidence="1 2" key="1">
    <citation type="submission" date="2020-07" db="EMBL/GenBank/DDBJ databases">
        <title>Sequencing the genomes of 1000 actinobacteria strains.</title>
        <authorList>
            <person name="Klenk H.-P."/>
        </authorList>
    </citation>
    <scope>NUCLEOTIDE SEQUENCE [LARGE SCALE GENOMIC DNA]</scope>
    <source>
        <strain evidence="1 2">CXB654</strain>
    </source>
</reference>
<dbReference type="Proteomes" id="UP000589036">
    <property type="component" value="Unassembled WGS sequence"/>
</dbReference>
<dbReference type="RefSeq" id="WP_281370362.1">
    <property type="nucleotide sequence ID" value="NZ_BAAAYY010000007.1"/>
</dbReference>
<proteinExistence type="predicted"/>
<evidence type="ECO:0000313" key="2">
    <source>
        <dbReference type="Proteomes" id="UP000589036"/>
    </source>
</evidence>
<dbReference type="AlphaFoldDB" id="A0A852TPP1"/>
<protein>
    <submittedName>
        <fullName evidence="1">Uncharacterized protein</fullName>
    </submittedName>
</protein>